<dbReference type="InterPro" id="IPR057666">
    <property type="entry name" value="DrpA_SLOG"/>
</dbReference>
<dbReference type="NCBIfam" id="TIGR00732">
    <property type="entry name" value="dprA"/>
    <property type="match status" value="1"/>
</dbReference>
<dbReference type="Pfam" id="PF17782">
    <property type="entry name" value="WHD_DprA"/>
    <property type="match status" value="1"/>
</dbReference>
<dbReference type="EMBL" id="CP002400">
    <property type="protein sequence ID" value="ADU25898.1"/>
    <property type="molecule type" value="Genomic_DNA"/>
</dbReference>
<accession>E6U7W6</accession>
<feature type="domain" description="DprA winged helix" evidence="4">
    <location>
        <begin position="323"/>
        <end position="381"/>
    </location>
</feature>
<keyword evidence="6" id="KW-1185">Reference proteome</keyword>
<dbReference type="Pfam" id="PF02481">
    <property type="entry name" value="DNA_processg_A"/>
    <property type="match status" value="1"/>
</dbReference>
<evidence type="ECO:0000313" key="5">
    <source>
        <dbReference type="EMBL" id="ADU25898.1"/>
    </source>
</evidence>
<protein>
    <submittedName>
        <fullName evidence="5">DNA protecting protein DprA</fullName>
    </submittedName>
</protein>
<dbReference type="InterPro" id="IPR003488">
    <property type="entry name" value="DprA"/>
</dbReference>
<dbReference type="Gene3D" id="1.10.10.10">
    <property type="entry name" value="Winged helix-like DNA-binding domain superfamily/Winged helix DNA-binding domain"/>
    <property type="match status" value="1"/>
</dbReference>
<evidence type="ECO:0000313" key="6">
    <source>
        <dbReference type="Proteomes" id="UP000001551"/>
    </source>
</evidence>
<evidence type="ECO:0000259" key="4">
    <source>
        <dbReference type="Pfam" id="PF17782"/>
    </source>
</evidence>
<dbReference type="GO" id="GO:0009294">
    <property type="term" value="P:DNA-mediated transformation"/>
    <property type="evidence" value="ECO:0007669"/>
    <property type="project" value="InterPro"/>
</dbReference>
<sequence length="387" mass="40586">MTDVEHWIWLAQAFSPGSPKPCALAEALGGARVVHEADEAALAASGICTAHDLSLLRPHSLAQAERIIEHCLARGYDIRTFADEDYPALLREIHAPPAVLYVSGRLPAADMLCIAMVGARRVTDYGAAAAERLAMGLANAGVGVVSGLAAGVDTHAHKGALKGGGKTYAVLGCGLDTVYPASNRELYRLVAKTGAVLSEFPPDAGPDRHHFPIRNRIIAGLCAGTVVVEAGRKSGSLITAGQALEMGRDVFAVPGSIFSPMSEGTNQLLREGAKPACGVADLLEEYPEALARILPAEPAQQSLFPPAAVPPRPEPVPEKPATPARRPVQGLDDVQRAVLALLDASPRHVDELAVRASLPPGQVLAVLTVLEIQGLARSEPGRRFCTV</sequence>
<dbReference type="InterPro" id="IPR041614">
    <property type="entry name" value="DprA_WH"/>
</dbReference>
<dbReference type="eggNOG" id="COG0758">
    <property type="taxonomic scope" value="Bacteria"/>
</dbReference>
<dbReference type="HOGENOM" id="CLU_029601_0_3_9"/>
<organism evidence="5 6">
    <name type="scientific">Ethanoligenens harbinense (strain DSM 18485 / JCM 12961 / CGMCC 1.5033 / YUAN-3)</name>
    <dbReference type="NCBI Taxonomy" id="663278"/>
    <lineage>
        <taxon>Bacteria</taxon>
        <taxon>Bacillati</taxon>
        <taxon>Bacillota</taxon>
        <taxon>Clostridia</taxon>
        <taxon>Eubacteriales</taxon>
        <taxon>Oscillospiraceae</taxon>
        <taxon>Ethanoligenens</taxon>
    </lineage>
</organism>
<dbReference type="PANTHER" id="PTHR43022">
    <property type="entry name" value="PROTEIN SMF"/>
    <property type="match status" value="1"/>
</dbReference>
<comment type="similarity">
    <text evidence="1">Belongs to the DprA/Smf family.</text>
</comment>
<gene>
    <name evidence="5" type="ordered locus">Ethha_0312</name>
</gene>
<dbReference type="SUPFAM" id="SSF102405">
    <property type="entry name" value="MCP/YpsA-like"/>
    <property type="match status" value="1"/>
</dbReference>
<evidence type="ECO:0000256" key="1">
    <source>
        <dbReference type="ARBA" id="ARBA00006525"/>
    </source>
</evidence>
<evidence type="ECO:0000256" key="2">
    <source>
        <dbReference type="SAM" id="MobiDB-lite"/>
    </source>
</evidence>
<feature type="domain" description="Smf/DprA SLOG" evidence="3">
    <location>
        <begin position="79"/>
        <end position="286"/>
    </location>
</feature>
<dbReference type="KEGG" id="eha:Ethha_0312"/>
<reference evidence="5 6" key="1">
    <citation type="submission" date="2010-12" db="EMBL/GenBank/DDBJ databases">
        <title>Complete sequence of Ethanoligenens harbinense YUAN-3.</title>
        <authorList>
            <person name="Lucas S."/>
            <person name="Copeland A."/>
            <person name="Lapidus A."/>
            <person name="Cheng J.-F."/>
            <person name="Bruce D."/>
            <person name="Goodwin L."/>
            <person name="Pitluck S."/>
            <person name="Chertkov O."/>
            <person name="Misra M."/>
            <person name="Detter J.C."/>
            <person name="Han C."/>
            <person name="Tapia R."/>
            <person name="Land M."/>
            <person name="Hauser L."/>
            <person name="Jeffries C."/>
            <person name="Kyrpides N."/>
            <person name="Ivanova N."/>
            <person name="Mikhailova N."/>
            <person name="Wang A."/>
            <person name="Mouttaki H."/>
            <person name="He Z."/>
            <person name="Zhou J."/>
            <person name="Hemme C.L."/>
            <person name="Woyke T."/>
        </authorList>
    </citation>
    <scope>NUCLEOTIDE SEQUENCE [LARGE SCALE GENOMIC DNA]</scope>
    <source>
        <strain evidence="6">DSM 18485 / JCM 12961 / CGMCC 1.5033 / YUAN-3</strain>
    </source>
</reference>
<feature type="region of interest" description="Disordered" evidence="2">
    <location>
        <begin position="302"/>
        <end position="327"/>
    </location>
</feature>
<dbReference type="AlphaFoldDB" id="E6U7W6"/>
<dbReference type="Gene3D" id="3.40.50.450">
    <property type="match status" value="1"/>
</dbReference>
<dbReference type="InterPro" id="IPR036388">
    <property type="entry name" value="WH-like_DNA-bd_sf"/>
</dbReference>
<name>E6U7W6_ETHHY</name>
<feature type="compositionally biased region" description="Pro residues" evidence="2">
    <location>
        <begin position="307"/>
        <end position="320"/>
    </location>
</feature>
<dbReference type="Proteomes" id="UP000001551">
    <property type="component" value="Chromosome"/>
</dbReference>
<dbReference type="PANTHER" id="PTHR43022:SF1">
    <property type="entry name" value="PROTEIN SMF"/>
    <property type="match status" value="1"/>
</dbReference>
<proteinExistence type="inferred from homology"/>
<evidence type="ECO:0000259" key="3">
    <source>
        <dbReference type="Pfam" id="PF02481"/>
    </source>
</evidence>
<dbReference type="STRING" id="663278.Ethha_0312"/>